<proteinExistence type="predicted"/>
<keyword evidence="1" id="KW-1133">Transmembrane helix</keyword>
<dbReference type="STRING" id="571298.SAMN04488026_101515"/>
<protein>
    <submittedName>
        <fullName evidence="2">Uncharacterized protein</fullName>
    </submittedName>
</protein>
<feature type="transmembrane region" description="Helical" evidence="1">
    <location>
        <begin position="6"/>
        <end position="28"/>
    </location>
</feature>
<dbReference type="EMBL" id="FNEK01000015">
    <property type="protein sequence ID" value="SDJ28765.1"/>
    <property type="molecule type" value="Genomic_DNA"/>
</dbReference>
<evidence type="ECO:0000313" key="3">
    <source>
        <dbReference type="Proteomes" id="UP000199382"/>
    </source>
</evidence>
<dbReference type="AlphaFoldDB" id="A0A1G8SJ51"/>
<gene>
    <name evidence="2" type="ORF">SAMN04488026_101515</name>
</gene>
<organism evidence="2 3">
    <name type="scientific">Aliiruegeria lutimaris</name>
    <dbReference type="NCBI Taxonomy" id="571298"/>
    <lineage>
        <taxon>Bacteria</taxon>
        <taxon>Pseudomonadati</taxon>
        <taxon>Pseudomonadota</taxon>
        <taxon>Alphaproteobacteria</taxon>
        <taxon>Rhodobacterales</taxon>
        <taxon>Roseobacteraceae</taxon>
        <taxon>Aliiruegeria</taxon>
    </lineage>
</organism>
<sequence>MESTPWFLAIVASFIMLAFVAAGLRLVFSGNLMGFFISLFGGGLGVTCLVIYVERLQVVLNRDSETVHVRRRTLTNHEEDRLYLGDLLGAVVETSYSKSGGTTWRPVLMLRGLAGPVACPITEIFTGDDMARLAADAINDWLGVERTRMPELAS</sequence>
<name>A0A1G8SJ51_9RHOB</name>
<keyword evidence="1" id="KW-0812">Transmembrane</keyword>
<dbReference type="Proteomes" id="UP000199382">
    <property type="component" value="Unassembled WGS sequence"/>
</dbReference>
<evidence type="ECO:0000313" key="2">
    <source>
        <dbReference type="EMBL" id="SDJ28765.1"/>
    </source>
</evidence>
<feature type="transmembrane region" description="Helical" evidence="1">
    <location>
        <begin position="35"/>
        <end position="53"/>
    </location>
</feature>
<evidence type="ECO:0000256" key="1">
    <source>
        <dbReference type="SAM" id="Phobius"/>
    </source>
</evidence>
<reference evidence="2 3" key="1">
    <citation type="submission" date="2016-10" db="EMBL/GenBank/DDBJ databases">
        <authorList>
            <person name="de Groot N.N."/>
        </authorList>
    </citation>
    <scope>NUCLEOTIDE SEQUENCE [LARGE SCALE GENOMIC DNA]</scope>
    <source>
        <strain evidence="2 3">DSM 25294</strain>
    </source>
</reference>
<keyword evidence="1" id="KW-0472">Membrane</keyword>
<keyword evidence="3" id="KW-1185">Reference proteome</keyword>
<accession>A0A1G8SJ51</accession>